<feature type="transmembrane region" description="Helical" evidence="11">
    <location>
        <begin position="12"/>
        <end position="39"/>
    </location>
</feature>
<evidence type="ECO:0000313" key="13">
    <source>
        <dbReference type="Proteomes" id="UP000004221"/>
    </source>
</evidence>
<comment type="subunit">
    <text evidence="11">The system is composed of three essential subunits: KdpA, KdpB and KdpC.</text>
</comment>
<dbReference type="GO" id="GO:0005886">
    <property type="term" value="C:plasma membrane"/>
    <property type="evidence" value="ECO:0007669"/>
    <property type="project" value="UniProtKB-SubCell"/>
</dbReference>
<evidence type="ECO:0000313" key="12">
    <source>
        <dbReference type="EMBL" id="CCF85711.1"/>
    </source>
</evidence>
<evidence type="ECO:0000256" key="5">
    <source>
        <dbReference type="ARBA" id="ARBA00022741"/>
    </source>
</evidence>
<dbReference type="EMBL" id="CAGS01000498">
    <property type="protein sequence ID" value="CCF85711.1"/>
    <property type="molecule type" value="Genomic_DNA"/>
</dbReference>
<name>I4ELZ8_9BACT</name>
<keyword evidence="9 11" id="KW-0406">Ion transport</keyword>
<sequence length="197" mass="20602">MISSIVKQARPAIILLIVLTIALGLLYPLGITGVAQVLFPHHANGSVIKDASGRVIGSELIAQKFTDPKYFWPRPSAAGAQGYDAAASGGSNLGPTSRKLHDLAAERAKALREANGLPPDTPVPAELVTASGSGLDPDISPAAAEFQLPRIAKARGIPEAQVQDLVKRATEGRTLGILGEPRVNVLKLNLALDQLGR</sequence>
<keyword evidence="12" id="KW-0378">Hydrolase</keyword>
<comment type="subcellular location">
    <subcellularLocation>
        <location evidence="11">Cell membrane</location>
        <topology evidence="11">Single-pass membrane protein</topology>
    </subcellularLocation>
</comment>
<keyword evidence="1 11" id="KW-0813">Transport</keyword>
<evidence type="ECO:0000256" key="3">
    <source>
        <dbReference type="ARBA" id="ARBA00022538"/>
    </source>
</evidence>
<comment type="function">
    <text evidence="11">Part of the high-affinity ATP-driven potassium transport (or Kdp) system, which catalyzes the hydrolysis of ATP coupled with the electrogenic transport of potassium into the cytoplasm. This subunit acts as a catalytic chaperone that increases the ATP-binding affinity of the ATP-hydrolyzing subunit KdpB by the formation of a transient KdpB/KdpC/ATP ternary complex.</text>
</comment>
<evidence type="ECO:0000256" key="11">
    <source>
        <dbReference type="HAMAP-Rule" id="MF_00276"/>
    </source>
</evidence>
<organism evidence="12 13">
    <name type="scientific">Nitrolancea hollandica Lb</name>
    <dbReference type="NCBI Taxonomy" id="1129897"/>
    <lineage>
        <taxon>Bacteria</taxon>
        <taxon>Pseudomonadati</taxon>
        <taxon>Thermomicrobiota</taxon>
        <taxon>Thermomicrobia</taxon>
        <taxon>Sphaerobacterales</taxon>
        <taxon>Sphaerobacterineae</taxon>
        <taxon>Sphaerobacteraceae</taxon>
        <taxon>Nitrolancea</taxon>
    </lineage>
</organism>
<protein>
    <recommendedName>
        <fullName evidence="11">Potassium-transporting ATPase KdpC subunit</fullName>
    </recommendedName>
    <alternativeName>
        <fullName evidence="11">ATP phosphohydrolase [potassium-transporting] C chain</fullName>
    </alternativeName>
    <alternativeName>
        <fullName evidence="11">Potassium-binding and translocating subunit C</fullName>
    </alternativeName>
    <alternativeName>
        <fullName evidence="11">Potassium-translocating ATPase C chain</fullName>
    </alternativeName>
</protein>
<keyword evidence="3 11" id="KW-0633">Potassium transport</keyword>
<reference evidence="12 13" key="1">
    <citation type="journal article" date="2012" name="ISME J.">
        <title>Nitrification expanded: discovery, physiology and genomics of a nitrite-oxidizing bacterium from the phylum Chloroflexi.</title>
        <authorList>
            <person name="Sorokin D.Y."/>
            <person name="Lucker S."/>
            <person name="Vejmelkova D."/>
            <person name="Kostrikina N.A."/>
            <person name="Kleerebezem R."/>
            <person name="Rijpstra W.I."/>
            <person name="Damste J.S."/>
            <person name="Le Paslier D."/>
            <person name="Muyzer G."/>
            <person name="Wagner M."/>
            <person name="van Loosdrecht M.C."/>
            <person name="Daims H."/>
        </authorList>
    </citation>
    <scope>NUCLEOTIDE SEQUENCE [LARGE SCALE GENOMIC DNA]</scope>
    <source>
        <strain evidence="13">none</strain>
    </source>
</reference>
<dbReference type="GO" id="GO:0005524">
    <property type="term" value="F:ATP binding"/>
    <property type="evidence" value="ECO:0007669"/>
    <property type="project" value="UniProtKB-UniRule"/>
</dbReference>
<keyword evidence="4 11" id="KW-0812">Transmembrane</keyword>
<keyword evidence="13" id="KW-1185">Reference proteome</keyword>
<comment type="caution">
    <text evidence="12">The sequence shown here is derived from an EMBL/GenBank/DDBJ whole genome shotgun (WGS) entry which is preliminary data.</text>
</comment>
<evidence type="ECO:0000256" key="2">
    <source>
        <dbReference type="ARBA" id="ARBA00022475"/>
    </source>
</evidence>
<dbReference type="GO" id="GO:0016787">
    <property type="term" value="F:hydrolase activity"/>
    <property type="evidence" value="ECO:0007669"/>
    <property type="project" value="UniProtKB-KW"/>
</dbReference>
<accession>I4ELZ8</accession>
<dbReference type="NCBIfam" id="TIGR00681">
    <property type="entry name" value="kdpC"/>
    <property type="match status" value="1"/>
</dbReference>
<dbReference type="PANTHER" id="PTHR30042:SF2">
    <property type="entry name" value="POTASSIUM-TRANSPORTING ATPASE KDPC SUBUNIT"/>
    <property type="match status" value="1"/>
</dbReference>
<proteinExistence type="inferred from homology"/>
<dbReference type="HAMAP" id="MF_00276">
    <property type="entry name" value="KdpC"/>
    <property type="match status" value="1"/>
</dbReference>
<evidence type="ECO:0000256" key="6">
    <source>
        <dbReference type="ARBA" id="ARBA00022840"/>
    </source>
</evidence>
<dbReference type="NCBIfam" id="NF001454">
    <property type="entry name" value="PRK00315.1"/>
    <property type="match status" value="1"/>
</dbReference>
<keyword evidence="2 11" id="KW-1003">Cell membrane</keyword>
<dbReference type="PANTHER" id="PTHR30042">
    <property type="entry name" value="POTASSIUM-TRANSPORTING ATPASE C CHAIN"/>
    <property type="match status" value="1"/>
</dbReference>
<keyword evidence="6 11" id="KW-0067">ATP-binding</keyword>
<keyword evidence="7 11" id="KW-0630">Potassium</keyword>
<keyword evidence="10 11" id="KW-0472">Membrane</keyword>
<evidence type="ECO:0000256" key="7">
    <source>
        <dbReference type="ARBA" id="ARBA00022958"/>
    </source>
</evidence>
<evidence type="ECO:0000256" key="4">
    <source>
        <dbReference type="ARBA" id="ARBA00022692"/>
    </source>
</evidence>
<dbReference type="Pfam" id="PF02669">
    <property type="entry name" value="KdpC"/>
    <property type="match status" value="1"/>
</dbReference>
<dbReference type="PIRSF" id="PIRSF001296">
    <property type="entry name" value="K_ATPase_KdpC"/>
    <property type="match status" value="1"/>
</dbReference>
<dbReference type="AlphaFoldDB" id="I4ELZ8"/>
<evidence type="ECO:0000256" key="10">
    <source>
        <dbReference type="ARBA" id="ARBA00023136"/>
    </source>
</evidence>
<comment type="similarity">
    <text evidence="11">Belongs to the KdpC family.</text>
</comment>
<dbReference type="GO" id="GO:0008556">
    <property type="term" value="F:P-type potassium transmembrane transporter activity"/>
    <property type="evidence" value="ECO:0007669"/>
    <property type="project" value="InterPro"/>
</dbReference>
<evidence type="ECO:0000256" key="1">
    <source>
        <dbReference type="ARBA" id="ARBA00022448"/>
    </source>
</evidence>
<keyword evidence="5 11" id="KW-0547">Nucleotide-binding</keyword>
<evidence type="ECO:0000256" key="9">
    <source>
        <dbReference type="ARBA" id="ARBA00023065"/>
    </source>
</evidence>
<dbReference type="Proteomes" id="UP000004221">
    <property type="component" value="Unassembled WGS sequence"/>
</dbReference>
<dbReference type="InterPro" id="IPR003820">
    <property type="entry name" value="KdpC"/>
</dbReference>
<keyword evidence="8 11" id="KW-1133">Transmembrane helix</keyword>
<gene>
    <name evidence="11 12" type="primary">kdpC</name>
    <name evidence="12" type="ORF">NITHO_5470003</name>
</gene>
<evidence type="ECO:0000256" key="8">
    <source>
        <dbReference type="ARBA" id="ARBA00022989"/>
    </source>
</evidence>